<dbReference type="PANTHER" id="PTHR46215">
    <property type="entry name" value="DIRIGENT PROTEIN 24-RELATED"/>
    <property type="match status" value="1"/>
</dbReference>
<protein>
    <recommendedName>
        <fullName evidence="3">Dirigent protein</fullName>
    </recommendedName>
</protein>
<dbReference type="EMBL" id="BJWL01000024">
    <property type="protein sequence ID" value="GFZ14868.1"/>
    <property type="molecule type" value="Genomic_DNA"/>
</dbReference>
<comment type="caution">
    <text evidence="1">The sequence shown here is derived from an EMBL/GenBank/DDBJ whole genome shotgun (WGS) entry which is preliminary data.</text>
</comment>
<sequence>MNMLMKLFYMPTIPFFFLFLIIINQSLSSRILSYPSPTHHHTHHSLTFYMLDSLTEPCPSSSPVTTKVLNGQLSFPKPLGFFPPAGGIPLPDPNPNLSTQTLDLPGIGISFLGKAALEELEFGMVTVIDEALFEGTFGLVQVGKTRDLLISGTGKYHNANGYATIMTVNLGSTNLKKESEGANKVHKFNVFLS</sequence>
<dbReference type="PANTHER" id="PTHR46215:SF17">
    <property type="entry name" value="DIRIGENT PROTEIN"/>
    <property type="match status" value="1"/>
</dbReference>
<reference evidence="1 2" key="1">
    <citation type="submission" date="2019-07" db="EMBL/GenBank/DDBJ databases">
        <title>De Novo Assembly of kiwifruit Actinidia rufa.</title>
        <authorList>
            <person name="Sugita-Konishi S."/>
            <person name="Sato K."/>
            <person name="Mori E."/>
            <person name="Abe Y."/>
            <person name="Kisaki G."/>
            <person name="Hamano K."/>
            <person name="Suezawa K."/>
            <person name="Otani M."/>
            <person name="Fukuda T."/>
            <person name="Manabe T."/>
            <person name="Gomi K."/>
            <person name="Tabuchi M."/>
            <person name="Akimitsu K."/>
            <person name="Kataoka I."/>
        </authorList>
    </citation>
    <scope>NUCLEOTIDE SEQUENCE [LARGE SCALE GENOMIC DNA]</scope>
    <source>
        <strain evidence="2">cv. Fuchu</strain>
    </source>
</reference>
<evidence type="ECO:0000313" key="1">
    <source>
        <dbReference type="EMBL" id="GFZ14868.1"/>
    </source>
</evidence>
<dbReference type="AlphaFoldDB" id="A0A7J0GVS5"/>
<name>A0A7J0GVS5_9ERIC</name>
<accession>A0A7J0GVS5</accession>
<dbReference type="InterPro" id="IPR004265">
    <property type="entry name" value="Dirigent"/>
</dbReference>
<evidence type="ECO:0008006" key="3">
    <source>
        <dbReference type="Google" id="ProtNLM"/>
    </source>
</evidence>
<proteinExistence type="predicted"/>
<evidence type="ECO:0000313" key="2">
    <source>
        <dbReference type="Proteomes" id="UP000585474"/>
    </source>
</evidence>
<dbReference type="OrthoDB" id="1685727at2759"/>
<organism evidence="1 2">
    <name type="scientific">Actinidia rufa</name>
    <dbReference type="NCBI Taxonomy" id="165716"/>
    <lineage>
        <taxon>Eukaryota</taxon>
        <taxon>Viridiplantae</taxon>
        <taxon>Streptophyta</taxon>
        <taxon>Embryophyta</taxon>
        <taxon>Tracheophyta</taxon>
        <taxon>Spermatophyta</taxon>
        <taxon>Magnoliopsida</taxon>
        <taxon>eudicotyledons</taxon>
        <taxon>Gunneridae</taxon>
        <taxon>Pentapetalae</taxon>
        <taxon>asterids</taxon>
        <taxon>Ericales</taxon>
        <taxon>Actinidiaceae</taxon>
        <taxon>Actinidia</taxon>
    </lineage>
</organism>
<gene>
    <name evidence="1" type="ORF">Acr_24g0010580</name>
</gene>
<keyword evidence="2" id="KW-1185">Reference proteome</keyword>
<dbReference type="Proteomes" id="UP000585474">
    <property type="component" value="Unassembled WGS sequence"/>
</dbReference>